<evidence type="ECO:0000313" key="2">
    <source>
        <dbReference type="EMBL" id="QJA84670.1"/>
    </source>
</evidence>
<evidence type="ECO:0000313" key="1">
    <source>
        <dbReference type="EMBL" id="QJA67104.1"/>
    </source>
</evidence>
<organism evidence="2">
    <name type="scientific">viral metagenome</name>
    <dbReference type="NCBI Taxonomy" id="1070528"/>
    <lineage>
        <taxon>unclassified sequences</taxon>
        <taxon>metagenomes</taxon>
        <taxon>organismal metagenomes</taxon>
    </lineage>
</organism>
<reference evidence="2" key="1">
    <citation type="submission" date="2020-03" db="EMBL/GenBank/DDBJ databases">
        <title>The deep terrestrial virosphere.</title>
        <authorList>
            <person name="Holmfeldt K."/>
            <person name="Nilsson E."/>
            <person name="Simone D."/>
            <person name="Lopez-Fernandez M."/>
            <person name="Wu X."/>
            <person name="de Brujin I."/>
            <person name="Lundin D."/>
            <person name="Andersson A."/>
            <person name="Bertilsson S."/>
            <person name="Dopson M."/>
        </authorList>
    </citation>
    <scope>NUCLEOTIDE SEQUENCE</scope>
    <source>
        <strain evidence="2">MM415A00172</strain>
        <strain evidence="1">MM415B00296</strain>
    </source>
</reference>
<name>A0A6M3KS61_9ZZZZ</name>
<proteinExistence type="predicted"/>
<protein>
    <submittedName>
        <fullName evidence="2">Uncharacterized protein</fullName>
    </submittedName>
</protein>
<dbReference type="AlphaFoldDB" id="A0A6M3KS61"/>
<sequence length="170" mass="19083">MIKIKGDTPNEKFKHIEIILNRMSRKLHKTIIGVMPPVPIMFAVNEIPESGEIFSFLTPARGMITDICLLIGEFTDKELVSFEAMVKGPTGGMHTTFATRKNLTISKIDLSVGPGDLLSLKTTSPEKIKGIWLSFLYQMGIEKAEQKKYLIEEFNQIVEEEANALQSPEE</sequence>
<gene>
    <name evidence="2" type="ORF">MM415A00172_0014</name>
    <name evidence="1" type="ORF">MM415B00296_0010</name>
</gene>
<accession>A0A6M3KS61</accession>
<dbReference type="EMBL" id="MT142533">
    <property type="protein sequence ID" value="QJA84670.1"/>
    <property type="molecule type" value="Genomic_DNA"/>
</dbReference>
<dbReference type="EMBL" id="MT141566">
    <property type="protein sequence ID" value="QJA67104.1"/>
    <property type="molecule type" value="Genomic_DNA"/>
</dbReference>